<evidence type="ECO:0000313" key="2">
    <source>
        <dbReference type="Proteomes" id="UP000245207"/>
    </source>
</evidence>
<dbReference type="EMBL" id="PKPP01012220">
    <property type="protein sequence ID" value="PWA42732.1"/>
    <property type="molecule type" value="Genomic_DNA"/>
</dbReference>
<comment type="caution">
    <text evidence="1">The sequence shown here is derived from an EMBL/GenBank/DDBJ whole genome shotgun (WGS) entry which is preliminary data.</text>
</comment>
<organism evidence="1 2">
    <name type="scientific">Artemisia annua</name>
    <name type="common">Sweet wormwood</name>
    <dbReference type="NCBI Taxonomy" id="35608"/>
    <lineage>
        <taxon>Eukaryota</taxon>
        <taxon>Viridiplantae</taxon>
        <taxon>Streptophyta</taxon>
        <taxon>Embryophyta</taxon>
        <taxon>Tracheophyta</taxon>
        <taxon>Spermatophyta</taxon>
        <taxon>Magnoliopsida</taxon>
        <taxon>eudicotyledons</taxon>
        <taxon>Gunneridae</taxon>
        <taxon>Pentapetalae</taxon>
        <taxon>asterids</taxon>
        <taxon>campanulids</taxon>
        <taxon>Asterales</taxon>
        <taxon>Asteraceae</taxon>
        <taxon>Asteroideae</taxon>
        <taxon>Anthemideae</taxon>
        <taxon>Artemisiinae</taxon>
        <taxon>Artemisia</taxon>
    </lineage>
</organism>
<evidence type="ECO:0000313" key="1">
    <source>
        <dbReference type="EMBL" id="PWA42732.1"/>
    </source>
</evidence>
<protein>
    <submittedName>
        <fullName evidence="1">Uncharacterized protein</fullName>
    </submittedName>
</protein>
<dbReference type="Proteomes" id="UP000245207">
    <property type="component" value="Unassembled WGS sequence"/>
</dbReference>
<proteinExistence type="predicted"/>
<accession>A0A2U1L132</accession>
<gene>
    <name evidence="1" type="ORF">CTI12_AA541700</name>
</gene>
<sequence>MVVYKSHTNPLHMISFFDVETKVLDLDPWEVDVPVFGGRGSEIRLGFLLELDSLKSFHVRLKSIVLDVDVEPSTTPWDIAKAYLFMPVVDPIKEIDWVTVETIIE</sequence>
<reference evidence="1 2" key="1">
    <citation type="journal article" date="2018" name="Mol. Plant">
        <title>The genome of Artemisia annua provides insight into the evolution of Asteraceae family and artemisinin biosynthesis.</title>
        <authorList>
            <person name="Shen Q."/>
            <person name="Zhang L."/>
            <person name="Liao Z."/>
            <person name="Wang S."/>
            <person name="Yan T."/>
            <person name="Shi P."/>
            <person name="Liu M."/>
            <person name="Fu X."/>
            <person name="Pan Q."/>
            <person name="Wang Y."/>
            <person name="Lv Z."/>
            <person name="Lu X."/>
            <person name="Zhang F."/>
            <person name="Jiang W."/>
            <person name="Ma Y."/>
            <person name="Chen M."/>
            <person name="Hao X."/>
            <person name="Li L."/>
            <person name="Tang Y."/>
            <person name="Lv G."/>
            <person name="Zhou Y."/>
            <person name="Sun X."/>
            <person name="Brodelius P.E."/>
            <person name="Rose J.K.C."/>
            <person name="Tang K."/>
        </authorList>
    </citation>
    <scope>NUCLEOTIDE SEQUENCE [LARGE SCALE GENOMIC DNA]</scope>
    <source>
        <strain evidence="2">cv. Huhao1</strain>
        <tissue evidence="1">Leaf</tissue>
    </source>
</reference>
<dbReference type="OrthoDB" id="416741at2759"/>
<name>A0A2U1L132_ARTAN</name>
<dbReference type="AlphaFoldDB" id="A0A2U1L132"/>
<keyword evidence="2" id="KW-1185">Reference proteome</keyword>
<dbReference type="STRING" id="35608.A0A2U1L132"/>